<evidence type="ECO:0000313" key="2">
    <source>
        <dbReference type="EMBL" id="CAF2044263.1"/>
    </source>
</evidence>
<dbReference type="EMBL" id="HG994363">
    <property type="protein sequence ID" value="CAF2044263.1"/>
    <property type="molecule type" value="Genomic_DNA"/>
</dbReference>
<reference evidence="3" key="2">
    <citation type="submission" date="2014-06" db="EMBL/GenBank/DDBJ databases">
        <authorList>
            <person name="Genoscope - CEA"/>
        </authorList>
    </citation>
    <scope>NUCLEOTIDE SEQUENCE</scope>
</reference>
<evidence type="ECO:0000313" key="3">
    <source>
        <dbReference type="EMBL" id="CDY12258.1"/>
    </source>
</evidence>
<sequence>MGLKDTRPGSQTGYVGGVKFSNNSPTSPPKFGVTQVVRQVVGVDSDVGDVFETGGLCVSRSSSRFCLVLRYRPSWEVVTDAALMPPPVPLTLLVLRFVVDICGERGWFKTTGQSALLLVPESGSRCLQKAWGGRWAELSTFCVERASMLFPSSF</sequence>
<name>A0A078FJH4_BRANA</name>
<organism evidence="3 4">
    <name type="scientific">Brassica napus</name>
    <name type="common">Rape</name>
    <dbReference type="NCBI Taxonomy" id="3708"/>
    <lineage>
        <taxon>Eukaryota</taxon>
        <taxon>Viridiplantae</taxon>
        <taxon>Streptophyta</taxon>
        <taxon>Embryophyta</taxon>
        <taxon>Tracheophyta</taxon>
        <taxon>Spermatophyta</taxon>
        <taxon>Magnoliopsida</taxon>
        <taxon>eudicotyledons</taxon>
        <taxon>Gunneridae</taxon>
        <taxon>Pentapetalae</taxon>
        <taxon>rosids</taxon>
        <taxon>malvids</taxon>
        <taxon>Brassicales</taxon>
        <taxon>Brassicaceae</taxon>
        <taxon>Brassiceae</taxon>
        <taxon>Brassica</taxon>
    </lineage>
</organism>
<feature type="region of interest" description="Disordered" evidence="1">
    <location>
        <begin position="1"/>
        <end position="21"/>
    </location>
</feature>
<dbReference type="OMA" id="YRPSWEV"/>
<evidence type="ECO:0000313" key="4">
    <source>
        <dbReference type="Proteomes" id="UP000028999"/>
    </source>
</evidence>
<dbReference type="Proteomes" id="UP000028999">
    <property type="component" value="Unassembled WGS sequence"/>
</dbReference>
<accession>A0A078FJH4</accession>
<protein>
    <submittedName>
        <fullName evidence="2">(rape) hypothetical protein</fullName>
    </submittedName>
    <submittedName>
        <fullName evidence="3">BnaA09g24580D protein</fullName>
    </submittedName>
</protein>
<reference evidence="2" key="3">
    <citation type="submission" date="2021-01" db="EMBL/GenBank/DDBJ databases">
        <authorList>
            <consortium name="Genoscope - CEA"/>
            <person name="William W."/>
        </authorList>
    </citation>
    <scope>NUCLEOTIDE SEQUENCE</scope>
</reference>
<dbReference type="Proteomes" id="UP001295469">
    <property type="component" value="Chromosome A09"/>
</dbReference>
<keyword evidence="4" id="KW-1185">Reference proteome</keyword>
<dbReference type="Gramene" id="CDY12258">
    <property type="protein sequence ID" value="CDY12258"/>
    <property type="gene ID" value="GSBRNA2T00061304001"/>
</dbReference>
<evidence type="ECO:0000256" key="1">
    <source>
        <dbReference type="SAM" id="MobiDB-lite"/>
    </source>
</evidence>
<dbReference type="AlphaFoldDB" id="A0A078FJH4"/>
<proteinExistence type="predicted"/>
<gene>
    <name evidence="3" type="primary">BnaA09g24580D</name>
    <name evidence="2" type="ORF">DARMORV10_A09P34030.1</name>
    <name evidence="3" type="ORF">GSBRNA2T00061304001</name>
</gene>
<dbReference type="EMBL" id="LK032019">
    <property type="protein sequence ID" value="CDY12258.1"/>
    <property type="molecule type" value="Genomic_DNA"/>
</dbReference>
<reference evidence="3 4" key="1">
    <citation type="journal article" date="2014" name="Science">
        <title>Plant genetics. Early allopolyploid evolution in the post-Neolithic Brassica napus oilseed genome.</title>
        <authorList>
            <person name="Chalhoub B."/>
            <person name="Denoeud F."/>
            <person name="Liu S."/>
            <person name="Parkin I.A."/>
            <person name="Tang H."/>
            <person name="Wang X."/>
            <person name="Chiquet J."/>
            <person name="Belcram H."/>
            <person name="Tong C."/>
            <person name="Samans B."/>
            <person name="Correa M."/>
            <person name="Da Silva C."/>
            <person name="Just J."/>
            <person name="Falentin C."/>
            <person name="Koh C.S."/>
            <person name="Le Clainche I."/>
            <person name="Bernard M."/>
            <person name="Bento P."/>
            <person name="Noel B."/>
            <person name="Labadie K."/>
            <person name="Alberti A."/>
            <person name="Charles M."/>
            <person name="Arnaud D."/>
            <person name="Guo H."/>
            <person name="Daviaud C."/>
            <person name="Alamery S."/>
            <person name="Jabbari K."/>
            <person name="Zhao M."/>
            <person name="Edger P.P."/>
            <person name="Chelaifa H."/>
            <person name="Tack D."/>
            <person name="Lassalle G."/>
            <person name="Mestiri I."/>
            <person name="Schnel N."/>
            <person name="Le Paslier M.C."/>
            <person name="Fan G."/>
            <person name="Renault V."/>
            <person name="Bayer P.E."/>
            <person name="Golicz A.A."/>
            <person name="Manoli S."/>
            <person name="Lee T.H."/>
            <person name="Thi V.H."/>
            <person name="Chalabi S."/>
            <person name="Hu Q."/>
            <person name="Fan C."/>
            <person name="Tollenaere R."/>
            <person name="Lu Y."/>
            <person name="Battail C."/>
            <person name="Shen J."/>
            <person name="Sidebottom C.H."/>
            <person name="Wang X."/>
            <person name="Canaguier A."/>
            <person name="Chauveau A."/>
            <person name="Berard A."/>
            <person name="Deniot G."/>
            <person name="Guan M."/>
            <person name="Liu Z."/>
            <person name="Sun F."/>
            <person name="Lim Y.P."/>
            <person name="Lyons E."/>
            <person name="Town C.D."/>
            <person name="Bancroft I."/>
            <person name="Wang X."/>
            <person name="Meng J."/>
            <person name="Ma J."/>
            <person name="Pires J.C."/>
            <person name="King G.J."/>
            <person name="Brunel D."/>
            <person name="Delourme R."/>
            <person name="Renard M."/>
            <person name="Aury J.M."/>
            <person name="Adams K.L."/>
            <person name="Batley J."/>
            <person name="Snowdon R.J."/>
            <person name="Tost J."/>
            <person name="Edwards D."/>
            <person name="Zhou Y."/>
            <person name="Hua W."/>
            <person name="Sharpe A.G."/>
            <person name="Paterson A.H."/>
            <person name="Guan C."/>
            <person name="Wincker P."/>
        </authorList>
    </citation>
    <scope>NUCLEOTIDE SEQUENCE [LARGE SCALE GENOMIC DNA]</scope>
    <source>
        <strain evidence="4">cv. Darmor-bzh</strain>
    </source>
</reference>
<dbReference type="PaxDb" id="3708-A0A078FJH4"/>